<dbReference type="PROSITE" id="PS00194">
    <property type="entry name" value="THIOREDOXIN_1"/>
    <property type="match status" value="1"/>
</dbReference>
<dbReference type="GO" id="GO:0017004">
    <property type="term" value="P:cytochrome complex assembly"/>
    <property type="evidence" value="ECO:0007669"/>
    <property type="project" value="UniProtKB-KW"/>
</dbReference>
<name>A0A5J4QGL5_9ZZZZ</name>
<accession>A0A5J4QGL5</accession>
<sequence>MKKTLFILLLAGVSLIEVHAMKVSGNLSIVRPETIGIKSVDGKEIFIIDLKKSGTFSTQSIDIEPDVYIFEIGGSKEFVYLDNTDVTINGFLDSKDADKSQLSITGIDKNEPFQNMVQRYKDESGNPDVLIKYAHSGKIESNMLSAVAYVQGIKTYESAKTVLDLMPEGVNNPTRKWLQNQVDSLAKFRIGAPAPEFQLVNEKGQQVSLSDFRGKCVLLDFWASWCGPCKVEMRKMKNFYPKYVNREDIVFISISLDDEKKDWDKGLVEEQIPWRTLWDAAGFDKSTLKTDYGFRAIPFIVLIGKDGNILARGIRGTQIEAQLDQLK</sequence>
<dbReference type="PANTHER" id="PTHR42852">
    <property type="entry name" value="THIOL:DISULFIDE INTERCHANGE PROTEIN DSBE"/>
    <property type="match status" value="1"/>
</dbReference>
<keyword evidence="2" id="KW-0201">Cytochrome c-type biogenesis</keyword>
<evidence type="ECO:0000256" key="4">
    <source>
        <dbReference type="ARBA" id="ARBA00023284"/>
    </source>
</evidence>
<dbReference type="EMBL" id="SNRY01003601">
    <property type="protein sequence ID" value="KAA6320399.1"/>
    <property type="molecule type" value="Genomic_DNA"/>
</dbReference>
<evidence type="ECO:0000256" key="2">
    <source>
        <dbReference type="ARBA" id="ARBA00022748"/>
    </source>
</evidence>
<comment type="caution">
    <text evidence="6">The sequence shown here is derived from an EMBL/GenBank/DDBJ whole genome shotgun (WGS) entry which is preliminary data.</text>
</comment>
<dbReference type="InterPro" id="IPR036249">
    <property type="entry name" value="Thioredoxin-like_sf"/>
</dbReference>
<dbReference type="GO" id="GO:0030313">
    <property type="term" value="C:cell envelope"/>
    <property type="evidence" value="ECO:0007669"/>
    <property type="project" value="UniProtKB-SubCell"/>
</dbReference>
<comment type="subcellular location">
    <subcellularLocation>
        <location evidence="1">Cell envelope</location>
    </subcellularLocation>
</comment>
<feature type="domain" description="Thioredoxin" evidence="5">
    <location>
        <begin position="188"/>
        <end position="327"/>
    </location>
</feature>
<evidence type="ECO:0000313" key="6">
    <source>
        <dbReference type="EMBL" id="KAA6320399.1"/>
    </source>
</evidence>
<dbReference type="SUPFAM" id="SSF52833">
    <property type="entry name" value="Thioredoxin-like"/>
    <property type="match status" value="1"/>
</dbReference>
<reference evidence="6" key="1">
    <citation type="submission" date="2019-03" db="EMBL/GenBank/DDBJ databases">
        <title>Single cell metagenomics reveals metabolic interactions within the superorganism composed of flagellate Streblomastix strix and complex community of Bacteroidetes bacteria on its surface.</title>
        <authorList>
            <person name="Treitli S.C."/>
            <person name="Kolisko M."/>
            <person name="Husnik F."/>
            <person name="Keeling P."/>
            <person name="Hampl V."/>
        </authorList>
    </citation>
    <scope>NUCLEOTIDE SEQUENCE</scope>
    <source>
        <strain evidence="6">STM</strain>
    </source>
</reference>
<protein>
    <submittedName>
        <fullName evidence="6">Thiol-disulfide oxidoreductase ResA</fullName>
    </submittedName>
</protein>
<dbReference type="CDD" id="cd02966">
    <property type="entry name" value="TlpA_like_family"/>
    <property type="match status" value="1"/>
</dbReference>
<evidence type="ECO:0000256" key="3">
    <source>
        <dbReference type="ARBA" id="ARBA00023157"/>
    </source>
</evidence>
<dbReference type="Pfam" id="PF00578">
    <property type="entry name" value="AhpC-TSA"/>
    <property type="match status" value="1"/>
</dbReference>
<organism evidence="6">
    <name type="scientific">termite gut metagenome</name>
    <dbReference type="NCBI Taxonomy" id="433724"/>
    <lineage>
        <taxon>unclassified sequences</taxon>
        <taxon>metagenomes</taxon>
        <taxon>organismal metagenomes</taxon>
    </lineage>
</organism>
<keyword evidence="3" id="KW-1015">Disulfide bond</keyword>
<evidence type="ECO:0000259" key="5">
    <source>
        <dbReference type="PROSITE" id="PS51352"/>
    </source>
</evidence>
<keyword evidence="4" id="KW-0676">Redox-active center</keyword>
<dbReference type="InterPro" id="IPR017937">
    <property type="entry name" value="Thioredoxin_CS"/>
</dbReference>
<gene>
    <name evidence="6" type="ORF">EZS27_029825</name>
</gene>
<dbReference type="InterPro" id="IPR013766">
    <property type="entry name" value="Thioredoxin_domain"/>
</dbReference>
<evidence type="ECO:0000256" key="1">
    <source>
        <dbReference type="ARBA" id="ARBA00004196"/>
    </source>
</evidence>
<dbReference type="AlphaFoldDB" id="A0A5J4QGL5"/>
<dbReference type="InterPro" id="IPR000866">
    <property type="entry name" value="AhpC/TSA"/>
</dbReference>
<proteinExistence type="predicted"/>
<dbReference type="GO" id="GO:0016209">
    <property type="term" value="F:antioxidant activity"/>
    <property type="evidence" value="ECO:0007669"/>
    <property type="project" value="InterPro"/>
</dbReference>
<dbReference type="GO" id="GO:0016491">
    <property type="term" value="F:oxidoreductase activity"/>
    <property type="evidence" value="ECO:0007669"/>
    <property type="project" value="InterPro"/>
</dbReference>
<dbReference type="Gene3D" id="3.40.30.10">
    <property type="entry name" value="Glutaredoxin"/>
    <property type="match status" value="1"/>
</dbReference>
<dbReference type="PANTHER" id="PTHR42852:SF6">
    <property type="entry name" value="THIOL:DISULFIDE INTERCHANGE PROTEIN DSBE"/>
    <property type="match status" value="1"/>
</dbReference>
<dbReference type="PROSITE" id="PS51352">
    <property type="entry name" value="THIOREDOXIN_2"/>
    <property type="match status" value="1"/>
</dbReference>
<dbReference type="InterPro" id="IPR050553">
    <property type="entry name" value="Thioredoxin_ResA/DsbE_sf"/>
</dbReference>